<protein>
    <recommendedName>
        <fullName evidence="8">UDP-N-acetylmuramoyl-tripeptide--D-alanyl-D-alanine ligase</fullName>
    </recommendedName>
</protein>
<dbReference type="InterPro" id="IPR036565">
    <property type="entry name" value="Mur-like_cat_sf"/>
</dbReference>
<feature type="domain" description="Mur ligase C-terminal" evidence="4">
    <location>
        <begin position="271"/>
        <end position="395"/>
    </location>
</feature>
<dbReference type="GO" id="GO:0016881">
    <property type="term" value="F:acid-amino acid ligase activity"/>
    <property type="evidence" value="ECO:0007669"/>
    <property type="project" value="InterPro"/>
</dbReference>
<dbReference type="Pfam" id="PF02875">
    <property type="entry name" value="Mur_ligase_C"/>
    <property type="match status" value="1"/>
</dbReference>
<dbReference type="PANTHER" id="PTHR43024">
    <property type="entry name" value="UDP-N-ACETYLMURAMOYL-TRIPEPTIDE--D-ALANYL-D-ALANINE LIGASE"/>
    <property type="match status" value="1"/>
</dbReference>
<dbReference type="InterPro" id="IPR013221">
    <property type="entry name" value="Mur_ligase_cen"/>
</dbReference>
<feature type="domain" description="Mur ligase central" evidence="5">
    <location>
        <begin position="102"/>
        <end position="248"/>
    </location>
</feature>
<gene>
    <name evidence="6" type="ORF">A3F99_02785</name>
</gene>
<evidence type="ECO:0000256" key="1">
    <source>
        <dbReference type="ARBA" id="ARBA00022598"/>
    </source>
</evidence>
<dbReference type="Proteomes" id="UP000176571">
    <property type="component" value="Unassembled WGS sequence"/>
</dbReference>
<dbReference type="InterPro" id="IPR004101">
    <property type="entry name" value="Mur_ligase_C"/>
</dbReference>
<evidence type="ECO:0000256" key="3">
    <source>
        <dbReference type="ARBA" id="ARBA00022840"/>
    </source>
</evidence>
<evidence type="ECO:0000313" key="7">
    <source>
        <dbReference type="Proteomes" id="UP000176571"/>
    </source>
</evidence>
<accession>A0A1G1ZA94</accession>
<keyword evidence="2" id="KW-0547">Nucleotide-binding</keyword>
<dbReference type="Pfam" id="PF08245">
    <property type="entry name" value="Mur_ligase_M"/>
    <property type="match status" value="1"/>
</dbReference>
<keyword evidence="1" id="KW-0436">Ligase</keyword>
<dbReference type="SUPFAM" id="SSF53244">
    <property type="entry name" value="MurD-like peptide ligases, peptide-binding domain"/>
    <property type="match status" value="1"/>
</dbReference>
<dbReference type="SUPFAM" id="SSF53623">
    <property type="entry name" value="MurD-like peptide ligases, catalytic domain"/>
    <property type="match status" value="1"/>
</dbReference>
<keyword evidence="3" id="KW-0067">ATP-binding</keyword>
<evidence type="ECO:0008006" key="8">
    <source>
        <dbReference type="Google" id="ProtNLM"/>
    </source>
</evidence>
<evidence type="ECO:0000259" key="5">
    <source>
        <dbReference type="Pfam" id="PF08245"/>
    </source>
</evidence>
<name>A0A1G1ZA94_9BACT</name>
<sequence>MRQLVIKKLEVLLKLLARLTLRKYKPFVIGVTGSVGKTSAKSAIFTVLKTTVTTRMAGGNLNNELGMPLAILGDYETSGGPLFWLRVILKSFRALVWKSNYPKVLVLEYAADRPGDMDYLLSIVKPNVAIVTAVGNLPVHVEFYSGPEAVAKEKSKLVKSLAVDGVAVLNIDDPFVSEMKSLSKGKIMTYGFSDGANLKITNFINRSEFGKPLGISFKLETPDNFVPVKIEEIFGKSQAYAAASAAACGLIKGINLVKISEALGQYKGEPGRCKLVNGVKNTSIIDDTYNSSPLATEAALEIMRDLSAPRKVAVLGDMAELGKYSTYAHEEIGRQIPGTANVLITVGDKAKFIAEGAMKAGFTKKNIYSLSDAEEAKNKIQDILESRDLVLVKGSQSMRMEKIVLEIMAEPDKASGLLVRQYGKWLKS</sequence>
<dbReference type="Gene3D" id="3.40.1190.10">
    <property type="entry name" value="Mur-like, catalytic domain"/>
    <property type="match status" value="1"/>
</dbReference>
<reference evidence="6 7" key="1">
    <citation type="journal article" date="2016" name="Nat. Commun.">
        <title>Thousands of microbial genomes shed light on interconnected biogeochemical processes in an aquifer system.</title>
        <authorList>
            <person name="Anantharaman K."/>
            <person name="Brown C.T."/>
            <person name="Hug L.A."/>
            <person name="Sharon I."/>
            <person name="Castelle C.J."/>
            <person name="Probst A.J."/>
            <person name="Thomas B.C."/>
            <person name="Singh A."/>
            <person name="Wilkins M.J."/>
            <person name="Karaoz U."/>
            <person name="Brodie E.L."/>
            <person name="Williams K.H."/>
            <person name="Hubbard S.S."/>
            <person name="Banfield J.F."/>
        </authorList>
    </citation>
    <scope>NUCLEOTIDE SEQUENCE [LARGE SCALE GENOMIC DNA]</scope>
</reference>
<evidence type="ECO:0000256" key="2">
    <source>
        <dbReference type="ARBA" id="ARBA00022741"/>
    </source>
</evidence>
<dbReference type="Gene3D" id="3.90.190.20">
    <property type="entry name" value="Mur ligase, C-terminal domain"/>
    <property type="match status" value="1"/>
</dbReference>
<comment type="caution">
    <text evidence="6">The sequence shown here is derived from an EMBL/GenBank/DDBJ whole genome shotgun (WGS) entry which is preliminary data.</text>
</comment>
<evidence type="ECO:0000313" key="6">
    <source>
        <dbReference type="EMBL" id="OGY61319.1"/>
    </source>
</evidence>
<dbReference type="InterPro" id="IPR051046">
    <property type="entry name" value="MurCDEF_CellWall_CoF430Synth"/>
</dbReference>
<dbReference type="PANTHER" id="PTHR43024:SF1">
    <property type="entry name" value="UDP-N-ACETYLMURAMOYL-TRIPEPTIDE--D-ALANYL-D-ALANINE LIGASE"/>
    <property type="match status" value="1"/>
</dbReference>
<organism evidence="6 7">
    <name type="scientific">Candidatus Colwellbacteria bacterium RIFCSPLOWO2_12_FULL_43_11</name>
    <dbReference type="NCBI Taxonomy" id="1797693"/>
    <lineage>
        <taxon>Bacteria</taxon>
        <taxon>Candidatus Colwelliibacteriota</taxon>
    </lineage>
</organism>
<evidence type="ECO:0000259" key="4">
    <source>
        <dbReference type="Pfam" id="PF02875"/>
    </source>
</evidence>
<proteinExistence type="predicted"/>
<dbReference type="GO" id="GO:0005524">
    <property type="term" value="F:ATP binding"/>
    <property type="evidence" value="ECO:0007669"/>
    <property type="project" value="UniProtKB-KW"/>
</dbReference>
<dbReference type="EMBL" id="MHJB01000011">
    <property type="protein sequence ID" value="OGY61319.1"/>
    <property type="molecule type" value="Genomic_DNA"/>
</dbReference>
<dbReference type="AlphaFoldDB" id="A0A1G1ZA94"/>
<dbReference type="InterPro" id="IPR036615">
    <property type="entry name" value="Mur_ligase_C_dom_sf"/>
</dbReference>
<dbReference type="STRING" id="1797693.A3F99_02785"/>